<keyword evidence="8" id="KW-1185">Reference proteome</keyword>
<feature type="coiled-coil region" evidence="1">
    <location>
        <begin position="70"/>
        <end position="97"/>
    </location>
</feature>
<name>A0A415QD35_9BACT</name>
<dbReference type="EMBL" id="DYVS01000188">
    <property type="protein sequence ID" value="HJF71219.1"/>
    <property type="molecule type" value="Genomic_DNA"/>
</dbReference>
<evidence type="ECO:0000313" key="3">
    <source>
        <dbReference type="EMBL" id="QRO50821.1"/>
    </source>
</evidence>
<organism evidence="5 7">
    <name type="scientific">Butyricimonas virosa</name>
    <dbReference type="NCBI Taxonomy" id="544645"/>
    <lineage>
        <taxon>Bacteria</taxon>
        <taxon>Pseudomonadati</taxon>
        <taxon>Bacteroidota</taxon>
        <taxon>Bacteroidia</taxon>
        <taxon>Bacteroidales</taxon>
        <taxon>Odoribacteraceae</taxon>
        <taxon>Butyricimonas</taxon>
    </lineage>
</organism>
<dbReference type="EMBL" id="QRPV01000032">
    <property type="protein sequence ID" value="RHM40138.1"/>
    <property type="molecule type" value="Genomic_DNA"/>
</dbReference>
<dbReference type="GeneID" id="93096341"/>
<keyword evidence="1" id="KW-0175">Coiled coil</keyword>
<dbReference type="RefSeq" id="WP_027201437.1">
    <property type="nucleotide sequence ID" value="NZ_CABJDM010000032.1"/>
</dbReference>
<dbReference type="Proteomes" id="UP000286038">
    <property type="component" value="Unassembled WGS sequence"/>
</dbReference>
<evidence type="ECO:0000313" key="6">
    <source>
        <dbReference type="Proteomes" id="UP000283589"/>
    </source>
</evidence>
<dbReference type="Proteomes" id="UP000742098">
    <property type="component" value="Unassembled WGS sequence"/>
</dbReference>
<dbReference type="Gene3D" id="1.10.1660.10">
    <property type="match status" value="1"/>
</dbReference>
<reference evidence="6 7" key="1">
    <citation type="submission" date="2018-08" db="EMBL/GenBank/DDBJ databases">
        <title>A genome reference for cultivated species of the human gut microbiota.</title>
        <authorList>
            <person name="Zou Y."/>
            <person name="Xue W."/>
            <person name="Luo G."/>
        </authorList>
    </citation>
    <scope>NUCLEOTIDE SEQUENCE [LARGE SCALE GENOMIC DNA]</scope>
    <source>
        <strain evidence="4 6">AF14-49</strain>
        <strain evidence="5 7">AF34-33</strain>
    </source>
</reference>
<reference evidence="3 8" key="3">
    <citation type="submission" date="2021-02" db="EMBL/GenBank/DDBJ databases">
        <title>FDA dAtabase for Regulatory Grade micrObial Sequences (FDA-ARGOS): Supporting development and validation of Infectious Disease Dx tests.</title>
        <authorList>
            <person name="Carlson P."/>
            <person name="Fischbach M."/>
            <person name="Hastie J."/>
            <person name="Bilen M."/>
            <person name="Cheng A."/>
            <person name="Tallon L."/>
            <person name="Sadzewicz L."/>
            <person name="Zhao X."/>
            <person name="Boylan J."/>
            <person name="Ott S."/>
            <person name="Bowen H."/>
            <person name="Vavikolanu K."/>
            <person name="Mehta A."/>
            <person name="Aluvathingal J."/>
            <person name="Nadendla S."/>
            <person name="Yan Y."/>
            <person name="Sichtig H."/>
        </authorList>
    </citation>
    <scope>NUCLEOTIDE SEQUENCE [LARGE SCALE GENOMIC DNA]</scope>
    <source>
        <strain evidence="3 8">FDAARGOS_1229</strain>
    </source>
</reference>
<evidence type="ECO:0000313" key="8">
    <source>
        <dbReference type="Proteomes" id="UP000654720"/>
    </source>
</evidence>
<dbReference type="EMBL" id="QRZA01000033">
    <property type="protein sequence ID" value="RGV31429.1"/>
    <property type="molecule type" value="Genomic_DNA"/>
</dbReference>
<evidence type="ECO:0000313" key="2">
    <source>
        <dbReference type="EMBL" id="HJF71219.1"/>
    </source>
</evidence>
<proteinExistence type="predicted"/>
<evidence type="ECO:0000313" key="7">
    <source>
        <dbReference type="Proteomes" id="UP000286038"/>
    </source>
</evidence>
<sequence length="104" mass="12536">METDLIIVREYCQKSHVDPSFIVSLEEDGLIDIRVVDGERYLLESQLQDLERFIRWHEDLSVNIEGIGVIHELMGRLHEMQHELDQLRREVRVFRSNHFGYWEE</sequence>
<accession>A0A415QD35</accession>
<evidence type="ECO:0000313" key="5">
    <source>
        <dbReference type="EMBL" id="RHM40138.1"/>
    </source>
</evidence>
<evidence type="ECO:0000313" key="4">
    <source>
        <dbReference type="EMBL" id="RGV31429.1"/>
    </source>
</evidence>
<evidence type="ECO:0000256" key="1">
    <source>
        <dbReference type="SAM" id="Coils"/>
    </source>
</evidence>
<dbReference type="AlphaFoldDB" id="A0A415QD35"/>
<dbReference type="Pfam" id="PF13591">
    <property type="entry name" value="MerR_2"/>
    <property type="match status" value="1"/>
</dbReference>
<reference evidence="2" key="4">
    <citation type="submission" date="2021-09" db="EMBL/GenBank/DDBJ databases">
        <authorList>
            <person name="Gilroy R."/>
        </authorList>
    </citation>
    <scope>NUCLEOTIDE SEQUENCE</scope>
    <source>
        <strain evidence="2">6966</strain>
    </source>
</reference>
<protein>
    <submittedName>
        <fullName evidence="2">Chaperone modulator CbpM</fullName>
    </submittedName>
</protein>
<dbReference type="Proteomes" id="UP000654720">
    <property type="component" value="Chromosome"/>
</dbReference>
<dbReference type="Proteomes" id="UP000283589">
    <property type="component" value="Unassembled WGS sequence"/>
</dbReference>
<dbReference type="EMBL" id="CP069450">
    <property type="protein sequence ID" value="QRO50821.1"/>
    <property type="molecule type" value="Genomic_DNA"/>
</dbReference>
<dbReference type="STRING" id="1121130.GCA_000519105_02822"/>
<gene>
    <name evidence="4" type="ORF">DWW18_17635</name>
    <name evidence="5" type="ORF">DWZ68_16305</name>
    <name evidence="3" type="ORF">I6J59_04100</name>
    <name evidence="2" type="ORF">K8V05_10735</name>
</gene>
<reference evidence="2" key="2">
    <citation type="journal article" date="2021" name="PeerJ">
        <title>Extensive microbial diversity within the chicken gut microbiome revealed by metagenomics and culture.</title>
        <authorList>
            <person name="Gilroy R."/>
            <person name="Ravi A."/>
            <person name="Getino M."/>
            <person name="Pursley I."/>
            <person name="Horton D.L."/>
            <person name="Alikhan N.F."/>
            <person name="Baker D."/>
            <person name="Gharbi K."/>
            <person name="Hall N."/>
            <person name="Watson M."/>
            <person name="Adriaenssens E.M."/>
            <person name="Foster-Nyarko E."/>
            <person name="Jarju S."/>
            <person name="Secka A."/>
            <person name="Antonio M."/>
            <person name="Oren A."/>
            <person name="Chaudhuri R.R."/>
            <person name="La Ragione R."/>
            <person name="Hildebrand F."/>
            <person name="Pallen M.J."/>
        </authorList>
    </citation>
    <scope>NUCLEOTIDE SEQUENCE</scope>
    <source>
        <strain evidence="2">6966</strain>
    </source>
</reference>